<feature type="region of interest" description="Disordered" evidence="1">
    <location>
        <begin position="374"/>
        <end position="398"/>
    </location>
</feature>
<dbReference type="GO" id="GO:0000781">
    <property type="term" value="C:chromosome, telomeric region"/>
    <property type="evidence" value="ECO:0007669"/>
    <property type="project" value="InterPro"/>
</dbReference>
<sequence>MDTTDQPPVSELLRSTAVPIAQLSPDNDRLPGNSVHSIVTLLWPYSSSTKTLSLLLAEPDFRLRRSNGQVKVFFHGQVAEEVARTHIGIGDKVYLSLAGSRLTKNDAATQTPGKGVSWDVHFDAAAFLEVWRDSKLLSTVKVDRESNTPPPTDNIAPSTPAANGGAHTFGPSGSTSWQSPAFLGKSRISFGFTDPAIEPLVEEDGYVPGKGRKRPRFSMRSNEWRVIDEPESPRDKELPEDWMATFDEELETGSDAGEEPVVQASEDSAIPASSADVPEIAPAVGSDASMVDAEPDASISVPVEPAVPDASTSVPGEPAEPDASTSVPGEPAVPDASTSLVGEPAGQSKGDDALFVRPGNVPGTKLVGLDRISHLPTDTPRLHPVPSPGLPLPSPFNTTSNSSSGYFGLVADTPPVTQPNPPAALVLEEVAELDDSDFLPEVQPHGEATHTDEEDAVTVYTDDMQILPSDKPSVLDSADGMSSPQPPGKMMAIDAPVNDVESGTTEGVSGHFAVDFAQIYSPRVQTAETHFESESVSGIDEGEARARIDSHSHKEEQDQMEDERSPEDLGQEDEGDQDKASDGRTEEDGAVDAPEIQQHKERLASTESFSPNESRDISPSRSQEYDEEDEEDVSDGSDEEASNHGDYECDYGDDEDDHRDGEGYGYSESEIASDYEEPLKVAPKNTEPEIIVLDSDSEDELSAKRPNDTREREAEGTPSEDSYDYEDQSQLGEDLIDEADSESPSEEDQENEHDMEDYNQSTAHEVEAESERSDDGKEYSQSVVYGHAVDEWESEPEQSEPERMDEDPQDGLEEPHEEDYQEPLDEEYETTYAEPPLDADENGPTNELAVVHEYYEDIQAITEYPTAPNLDSLDYLATISESAERLHSISESVQPSPDLAIDPSLYELGNAQGEGVQGENINEAAAEEYLRERSVEDNNETANEYLRTAHQRHLAFQLDGATPPGPVVEPLEISTSTHHEGRLLIIPGPSQSVAGERVASTEASSPIHASQDMLPTPNPTQDSPLKVKTEEQQQSFLRDEITSVLEGEDASPVLAVKSEEDTTAQREESEPEAPLVVVDNEVPPLLDDAQELQASIEVDEELEGNIDDAPYSPGDRRWPGLRSKLSYFAPLATLIDHYNALVDTISIASEVNPPTKAGSGRKDFIMTLQITDPSMAGATIYAQVLRPHKSALPSLQEGDAILLRNFRVKSYDHFVILVSDSTSAWAVFSGPNEDDDPDISGPPVEYGVEEKDFAAEIRIRGQGEQSRDAD</sequence>
<dbReference type="RefSeq" id="XP_026608289.1">
    <property type="nucleotide sequence ID" value="XM_026742444.1"/>
</dbReference>
<dbReference type="Proteomes" id="UP000256690">
    <property type="component" value="Unassembled WGS sequence"/>
</dbReference>
<dbReference type="SUPFAM" id="SSF50249">
    <property type="entry name" value="Nucleic acid-binding proteins"/>
    <property type="match status" value="1"/>
</dbReference>
<dbReference type="GeneID" id="38110798"/>
<feature type="compositionally biased region" description="Acidic residues" evidence="1">
    <location>
        <begin position="625"/>
        <end position="640"/>
    </location>
</feature>
<feature type="compositionally biased region" description="Acidic residues" evidence="1">
    <location>
        <begin position="734"/>
        <end position="757"/>
    </location>
</feature>
<dbReference type="STRING" id="1810919.A0A3D8T3H4"/>
<name>A0A3D8T3H4_9EURO</name>
<accession>A0A3D8T3H4</accession>
<dbReference type="Pfam" id="PF02765">
    <property type="entry name" value="POT1"/>
    <property type="match status" value="1"/>
</dbReference>
<evidence type="ECO:0000313" key="3">
    <source>
        <dbReference type="EMBL" id="RDW93106.1"/>
    </source>
</evidence>
<feature type="compositionally biased region" description="Basic and acidic residues" evidence="1">
    <location>
        <begin position="542"/>
        <end position="567"/>
    </location>
</feature>
<keyword evidence="4" id="KW-1185">Reference proteome</keyword>
<reference evidence="3 4" key="1">
    <citation type="journal article" date="2018" name="IMA Fungus">
        <title>IMA Genome-F 9: Draft genome sequence of Annulohypoxylon stygium, Aspergillus mulundensis, Berkeleyomyces basicola (syn. Thielaviopsis basicola), Ceratocystis smalleyi, two Cercospora beticola strains, Coleophoma cylindrospora, Fusarium fracticaudum, Phialophora cf. hyalina, and Morchella septimelata.</title>
        <authorList>
            <person name="Wingfield B.D."/>
            <person name="Bills G.F."/>
            <person name="Dong Y."/>
            <person name="Huang W."/>
            <person name="Nel W.J."/>
            <person name="Swalarsk-Parry B.S."/>
            <person name="Vaghefi N."/>
            <person name="Wilken P.M."/>
            <person name="An Z."/>
            <person name="de Beer Z.W."/>
            <person name="De Vos L."/>
            <person name="Chen L."/>
            <person name="Duong T.A."/>
            <person name="Gao Y."/>
            <person name="Hammerbacher A."/>
            <person name="Kikkert J.R."/>
            <person name="Li Y."/>
            <person name="Li H."/>
            <person name="Li K."/>
            <person name="Li Q."/>
            <person name="Liu X."/>
            <person name="Ma X."/>
            <person name="Naidoo K."/>
            <person name="Pethybridge S.J."/>
            <person name="Sun J."/>
            <person name="Steenkamp E.T."/>
            <person name="van der Nest M.A."/>
            <person name="van Wyk S."/>
            <person name="Wingfield M.J."/>
            <person name="Xiong C."/>
            <person name="Yue Q."/>
            <person name="Zhang X."/>
        </authorList>
    </citation>
    <scope>NUCLEOTIDE SEQUENCE [LARGE SCALE GENOMIC DNA]</scope>
    <source>
        <strain evidence="3 4">DSM 5745</strain>
    </source>
</reference>
<dbReference type="GO" id="GO:0000723">
    <property type="term" value="P:telomere maintenance"/>
    <property type="evidence" value="ECO:0007669"/>
    <property type="project" value="InterPro"/>
</dbReference>
<dbReference type="GO" id="GO:0003677">
    <property type="term" value="F:DNA binding"/>
    <property type="evidence" value="ECO:0007669"/>
    <property type="project" value="InterPro"/>
</dbReference>
<feature type="compositionally biased region" description="Acidic residues" evidence="1">
    <location>
        <begin position="791"/>
        <end position="829"/>
    </location>
</feature>
<feature type="domain" description="Telomeric single stranded DNA binding POT1/Cdc13" evidence="2">
    <location>
        <begin position="1128"/>
        <end position="1262"/>
    </location>
</feature>
<protein>
    <recommendedName>
        <fullName evidence="2">Telomeric single stranded DNA binding POT1/Cdc13 domain-containing protein</fullName>
    </recommendedName>
</protein>
<dbReference type="Gene3D" id="2.40.50.140">
    <property type="entry name" value="Nucleic acid-binding proteins"/>
    <property type="match status" value="1"/>
</dbReference>
<dbReference type="AlphaFoldDB" id="A0A3D8T3H4"/>
<gene>
    <name evidence="3" type="ORF">DSM5745_00428</name>
</gene>
<evidence type="ECO:0000313" key="4">
    <source>
        <dbReference type="Proteomes" id="UP000256690"/>
    </source>
</evidence>
<feature type="compositionally biased region" description="Basic and acidic residues" evidence="1">
    <location>
        <begin position="764"/>
        <end position="778"/>
    </location>
</feature>
<feature type="region of interest" description="Disordered" evidence="1">
    <location>
        <begin position="467"/>
        <end position="493"/>
    </location>
</feature>
<evidence type="ECO:0000259" key="2">
    <source>
        <dbReference type="SMART" id="SM00976"/>
    </source>
</evidence>
<dbReference type="InterPro" id="IPR012340">
    <property type="entry name" value="NA-bd_OB-fold"/>
</dbReference>
<dbReference type="EMBL" id="PVWQ01000001">
    <property type="protein sequence ID" value="RDW93106.1"/>
    <property type="molecule type" value="Genomic_DNA"/>
</dbReference>
<feature type="region of interest" description="Disordered" evidence="1">
    <location>
        <begin position="252"/>
        <end position="359"/>
    </location>
</feature>
<dbReference type="InterPro" id="IPR011564">
    <property type="entry name" value="Telomer_end-bd_POT1/Cdc13"/>
</dbReference>
<feature type="region of interest" description="Disordered" evidence="1">
    <location>
        <begin position="525"/>
        <end position="844"/>
    </location>
</feature>
<dbReference type="SMART" id="SM00976">
    <property type="entry name" value="Telo_bind"/>
    <property type="match status" value="1"/>
</dbReference>
<feature type="compositionally biased region" description="Basic and acidic residues" evidence="1">
    <location>
        <begin position="577"/>
        <end position="587"/>
    </location>
</feature>
<evidence type="ECO:0000256" key="1">
    <source>
        <dbReference type="SAM" id="MobiDB-lite"/>
    </source>
</evidence>
<comment type="caution">
    <text evidence="3">The sequence shown here is derived from an EMBL/GenBank/DDBJ whole genome shotgun (WGS) entry which is preliminary data.</text>
</comment>
<feature type="region of interest" description="Disordered" evidence="1">
    <location>
        <begin position="989"/>
        <end position="1025"/>
    </location>
</feature>
<feature type="compositionally biased region" description="Basic and acidic residues" evidence="1">
    <location>
        <begin position="701"/>
        <end position="715"/>
    </location>
</feature>
<organism evidence="3 4">
    <name type="scientific">Aspergillus mulundensis</name>
    <dbReference type="NCBI Taxonomy" id="1810919"/>
    <lineage>
        <taxon>Eukaryota</taxon>
        <taxon>Fungi</taxon>
        <taxon>Dikarya</taxon>
        <taxon>Ascomycota</taxon>
        <taxon>Pezizomycotina</taxon>
        <taxon>Eurotiomycetes</taxon>
        <taxon>Eurotiomycetidae</taxon>
        <taxon>Eurotiales</taxon>
        <taxon>Aspergillaceae</taxon>
        <taxon>Aspergillus</taxon>
        <taxon>Aspergillus subgen. Nidulantes</taxon>
    </lineage>
</organism>
<proteinExistence type="predicted"/>
<feature type="region of interest" description="Disordered" evidence="1">
    <location>
        <begin position="143"/>
        <end position="176"/>
    </location>
</feature>
<dbReference type="OrthoDB" id="5363079at2759"/>
<feature type="compositionally biased region" description="Acidic residues" evidence="1">
    <location>
        <begin position="648"/>
        <end position="657"/>
    </location>
</feature>
<feature type="compositionally biased region" description="Pro residues" evidence="1">
    <location>
        <begin position="383"/>
        <end position="394"/>
    </location>
</feature>
<dbReference type="CDD" id="cd04497">
    <property type="entry name" value="hPOT1_OB1_like"/>
    <property type="match status" value="1"/>
</dbReference>